<comment type="caution">
    <text evidence="10">The sequence shown here is derived from an EMBL/GenBank/DDBJ whole genome shotgun (WGS) entry which is preliminary data.</text>
</comment>
<organism evidence="10 11">
    <name type="scientific">Saccharibacillus alkalitolerans</name>
    <dbReference type="NCBI Taxonomy" id="2705290"/>
    <lineage>
        <taxon>Bacteria</taxon>
        <taxon>Bacillati</taxon>
        <taxon>Bacillota</taxon>
        <taxon>Bacilli</taxon>
        <taxon>Bacillales</taxon>
        <taxon>Paenibacillaceae</taxon>
        <taxon>Saccharibacillus</taxon>
    </lineage>
</organism>
<dbReference type="SUPFAM" id="SSF55068">
    <property type="entry name" value="Peptide methionine sulfoxide reductase"/>
    <property type="match status" value="1"/>
</dbReference>
<keyword evidence="2 7" id="KW-0560">Oxidoreductase</keyword>
<accession>A0ABX0EZG5</accession>
<comment type="similarity">
    <text evidence="7">Belongs to the MsrB Met sulfoxide reductase family.</text>
</comment>
<evidence type="ECO:0000256" key="7">
    <source>
        <dbReference type="HAMAP-Rule" id="MF_01400"/>
    </source>
</evidence>
<evidence type="ECO:0000313" key="11">
    <source>
        <dbReference type="Proteomes" id="UP000800303"/>
    </source>
</evidence>
<evidence type="ECO:0000256" key="8">
    <source>
        <dbReference type="HAMAP-Rule" id="MF_01401"/>
    </source>
</evidence>
<dbReference type="InterPro" id="IPR002579">
    <property type="entry name" value="Met_Sox_Rdtase_MsrB_dom"/>
</dbReference>
<dbReference type="EMBL" id="JAAFGS010000001">
    <property type="protein sequence ID" value="NGZ74136.1"/>
    <property type="molecule type" value="Genomic_DNA"/>
</dbReference>
<reference evidence="10 11" key="1">
    <citation type="submission" date="2020-01" db="EMBL/GenBank/DDBJ databases">
        <title>Polyphasic characterisation and genomic insights into a novel alkali tolerant bacterium VR-M41.</title>
        <authorList>
            <person name="Vemuluri V.R."/>
        </authorList>
    </citation>
    <scope>NUCLEOTIDE SEQUENCE [LARGE SCALE GENOMIC DNA]</scope>
    <source>
        <strain evidence="10 11">VR-M41</strain>
    </source>
</reference>
<name>A0ABX0EZG5_9BACL</name>
<keyword evidence="3" id="KW-0511">Multifunctional enzyme</keyword>
<evidence type="ECO:0000256" key="5">
    <source>
        <dbReference type="ARBA" id="ARBA00048488"/>
    </source>
</evidence>
<dbReference type="PANTHER" id="PTHR43774:SF1">
    <property type="entry name" value="PEPTIDE METHIONINE SULFOXIDE REDUCTASE MSRA 2"/>
    <property type="match status" value="1"/>
</dbReference>
<dbReference type="Gene3D" id="3.30.1060.10">
    <property type="entry name" value="Peptide methionine sulphoxide reductase MsrA"/>
    <property type="match status" value="1"/>
</dbReference>
<dbReference type="NCBIfam" id="TIGR00357">
    <property type="entry name" value="peptide-methionine (R)-S-oxide reductase MsrB"/>
    <property type="match status" value="1"/>
</dbReference>
<comment type="catalytic activity">
    <reaction evidence="6 8">
        <text>[thioredoxin]-disulfide + L-methionine + H2O = L-methionine (S)-S-oxide + [thioredoxin]-dithiol</text>
        <dbReference type="Rhea" id="RHEA:19993"/>
        <dbReference type="Rhea" id="RHEA-COMP:10698"/>
        <dbReference type="Rhea" id="RHEA-COMP:10700"/>
        <dbReference type="ChEBI" id="CHEBI:15377"/>
        <dbReference type="ChEBI" id="CHEBI:29950"/>
        <dbReference type="ChEBI" id="CHEBI:50058"/>
        <dbReference type="ChEBI" id="CHEBI:57844"/>
        <dbReference type="ChEBI" id="CHEBI:58772"/>
        <dbReference type="EC" id="1.8.4.11"/>
    </reaction>
</comment>
<sequence length="324" mass="37184">MADYPSSMIEKATFAGGCFWCMVTPFEDLPGIVKVVSGYTGGHTENPTYKEVCSETTGHLEAVQITFNPDIFPYEKLLELFWQQIDPTDAGGQFHDRGSSYETAIFYHTEEQRIKAEASKKALGESGRFDKPIVTPIRPAETFYEAEEYHQDYHKKNPAHYKRYKKASGREAFIENHWKKAVDKSELKQRLSDMQYNVTQNNGTEPAFHNEFWDHHGEGIYVDIVSGEPLFSSLDKYDSGCGWPSFTRPIRDYHVKEKVDLSHFMIRTEVRSKEADSHLGHVFDDGPGPDGLRYCINSAALRFVPAEKLEEEGYGEYRAMFEQR</sequence>
<evidence type="ECO:0000259" key="9">
    <source>
        <dbReference type="PROSITE" id="PS51790"/>
    </source>
</evidence>
<feature type="active site" evidence="8">
    <location>
        <position position="18"/>
    </location>
</feature>
<evidence type="ECO:0000256" key="4">
    <source>
        <dbReference type="ARBA" id="ARBA00047806"/>
    </source>
</evidence>
<dbReference type="EC" id="1.8.4.11" evidence="8"/>
<dbReference type="NCBIfam" id="TIGR00401">
    <property type="entry name" value="msrA"/>
    <property type="match status" value="1"/>
</dbReference>
<protein>
    <recommendedName>
        <fullName evidence="7 8">Multifunctional fusion protein</fullName>
    </recommendedName>
    <domain>
        <recommendedName>
            <fullName evidence="8">Peptide methionine sulfoxide reductase MsrA</fullName>
            <shortName evidence="8">Protein-methionine-S-oxide reductase</shortName>
            <ecNumber evidence="8">1.8.4.11</ecNumber>
        </recommendedName>
        <alternativeName>
            <fullName evidence="8">Peptide-methionine (S)-S-oxide reductase</fullName>
            <shortName evidence="8">Peptide Met(O) reductase</shortName>
        </alternativeName>
    </domain>
    <domain>
        <recommendedName>
            <fullName evidence="7">Peptide methionine sulfoxide reductase MsrB</fullName>
            <ecNumber evidence="7">1.8.4.12</ecNumber>
        </recommendedName>
        <alternativeName>
            <fullName evidence="7">Peptide-methionine (R)-S-oxide reductase</fullName>
        </alternativeName>
    </domain>
</protein>
<keyword evidence="11" id="KW-1185">Reference proteome</keyword>
<dbReference type="RefSeq" id="WP_166272125.1">
    <property type="nucleotide sequence ID" value="NZ_JAAFGS010000001.1"/>
</dbReference>
<dbReference type="Proteomes" id="UP000800303">
    <property type="component" value="Unassembled WGS sequence"/>
</dbReference>
<feature type="domain" description="MsrB" evidence="9">
    <location>
        <begin position="184"/>
        <end position="306"/>
    </location>
</feature>
<evidence type="ECO:0000256" key="1">
    <source>
        <dbReference type="ARBA" id="ARBA00005591"/>
    </source>
</evidence>
<dbReference type="GO" id="GO:0008113">
    <property type="term" value="F:peptide-methionine (S)-S-oxide reductase activity"/>
    <property type="evidence" value="ECO:0007669"/>
    <property type="project" value="UniProtKB-EC"/>
</dbReference>
<dbReference type="Gene3D" id="2.170.150.20">
    <property type="entry name" value="Peptide methionine sulfoxide reductase"/>
    <property type="match status" value="1"/>
</dbReference>
<dbReference type="SUPFAM" id="SSF51316">
    <property type="entry name" value="Mss4-like"/>
    <property type="match status" value="1"/>
</dbReference>
<dbReference type="Pfam" id="PF01641">
    <property type="entry name" value="SelR"/>
    <property type="match status" value="1"/>
</dbReference>
<evidence type="ECO:0000256" key="6">
    <source>
        <dbReference type="ARBA" id="ARBA00048782"/>
    </source>
</evidence>
<dbReference type="PANTHER" id="PTHR43774">
    <property type="entry name" value="PEPTIDE METHIONINE SULFOXIDE REDUCTASE"/>
    <property type="match status" value="1"/>
</dbReference>
<comment type="function">
    <text evidence="8">Has an important function as a repair enzyme for proteins that have been inactivated by oxidation. Catalyzes the reversible oxidation-reduction of methionine sulfoxide in proteins to methionine.</text>
</comment>
<dbReference type="InterPro" id="IPR002569">
    <property type="entry name" value="Met_Sox_Rdtase_MsrA_dom"/>
</dbReference>
<dbReference type="InterPro" id="IPR036509">
    <property type="entry name" value="Met_Sox_Rdtase_MsrA_sf"/>
</dbReference>
<comment type="caution">
    <text evidence="7">Lacks conserved residue(s) required for the propagation of feature annotation.</text>
</comment>
<comment type="catalytic activity">
    <reaction evidence="4 8">
        <text>L-methionyl-[protein] + [thioredoxin]-disulfide + H2O = L-methionyl-(S)-S-oxide-[protein] + [thioredoxin]-dithiol</text>
        <dbReference type="Rhea" id="RHEA:14217"/>
        <dbReference type="Rhea" id="RHEA-COMP:10698"/>
        <dbReference type="Rhea" id="RHEA-COMP:10700"/>
        <dbReference type="Rhea" id="RHEA-COMP:12313"/>
        <dbReference type="Rhea" id="RHEA-COMP:12315"/>
        <dbReference type="ChEBI" id="CHEBI:15377"/>
        <dbReference type="ChEBI" id="CHEBI:16044"/>
        <dbReference type="ChEBI" id="CHEBI:29950"/>
        <dbReference type="ChEBI" id="CHEBI:44120"/>
        <dbReference type="ChEBI" id="CHEBI:50058"/>
        <dbReference type="EC" id="1.8.4.11"/>
    </reaction>
</comment>
<dbReference type="PROSITE" id="PS51790">
    <property type="entry name" value="MSRB"/>
    <property type="match status" value="1"/>
</dbReference>
<evidence type="ECO:0000256" key="2">
    <source>
        <dbReference type="ARBA" id="ARBA00023002"/>
    </source>
</evidence>
<dbReference type="Pfam" id="PF01625">
    <property type="entry name" value="PMSR"/>
    <property type="match status" value="1"/>
</dbReference>
<comment type="similarity">
    <text evidence="1 8">Belongs to the MsrA Met sulfoxide reductase family.</text>
</comment>
<evidence type="ECO:0000256" key="3">
    <source>
        <dbReference type="ARBA" id="ARBA00023268"/>
    </source>
</evidence>
<dbReference type="InterPro" id="IPR011057">
    <property type="entry name" value="Mss4-like_sf"/>
</dbReference>
<feature type="active site" description="Nucleophile" evidence="7">
    <location>
        <position position="295"/>
    </location>
</feature>
<gene>
    <name evidence="8 10" type="primary">msrA</name>
    <name evidence="7" type="synonym">msrB</name>
    <name evidence="10" type="ORF">GYN08_02325</name>
</gene>
<dbReference type="EC" id="1.8.4.12" evidence="7"/>
<evidence type="ECO:0000313" key="10">
    <source>
        <dbReference type="EMBL" id="NGZ74136.1"/>
    </source>
</evidence>
<comment type="catalytic activity">
    <reaction evidence="5 7">
        <text>L-methionyl-[protein] + [thioredoxin]-disulfide + H2O = L-methionyl-(R)-S-oxide-[protein] + [thioredoxin]-dithiol</text>
        <dbReference type="Rhea" id="RHEA:24164"/>
        <dbReference type="Rhea" id="RHEA-COMP:10698"/>
        <dbReference type="Rhea" id="RHEA-COMP:10700"/>
        <dbReference type="Rhea" id="RHEA-COMP:12313"/>
        <dbReference type="Rhea" id="RHEA-COMP:12314"/>
        <dbReference type="ChEBI" id="CHEBI:15377"/>
        <dbReference type="ChEBI" id="CHEBI:16044"/>
        <dbReference type="ChEBI" id="CHEBI:29950"/>
        <dbReference type="ChEBI" id="CHEBI:45764"/>
        <dbReference type="ChEBI" id="CHEBI:50058"/>
        <dbReference type="EC" id="1.8.4.12"/>
    </reaction>
</comment>
<proteinExistence type="inferred from homology"/>
<dbReference type="HAMAP" id="MF_01401">
    <property type="entry name" value="MsrA"/>
    <property type="match status" value="1"/>
</dbReference>
<dbReference type="HAMAP" id="MF_01400">
    <property type="entry name" value="MsrB"/>
    <property type="match status" value="1"/>
</dbReference>